<dbReference type="AlphaFoldDB" id="A0A9P5ZH75"/>
<proteinExistence type="predicted"/>
<gene>
    <name evidence="1" type="ORF">BDN70DRAFT_870712</name>
</gene>
<sequence>MQHLLPKLNLGNGTLINKPPPCSIEGATDNGIRDDISSSMVGTFTTTQKLQYTADDPHTCITVGKDHTTNPPSNFDDIEAFKTITMMLGMLPRSTPVDAHDNLKERKGSAIKDSYDRQELSTLGAFAQLAAGEHDTATLATNRISTDGMELRIMSCISDFPMEEDLTITTTSEYPKKVVHSLYRMFLKDSQQPKEILSSPNILRPLRPKVAEGMTSLQYMQKLNKRWMRPSLPQHLWILENVLISPSSQHDTKFQSVLLPHLSRYTAAISYRKMARWFGNECLSIPYIKALEKVLASDIPPILCPTMKAAYCSYTEENNDMHFLSEFVLPYADAFKPQNGQLLDLTTKFPNLIEMALVMNGTSSRQTCQIYTNATRAEFHCLLLELLQRFQAALAALTAVDEEVANSTDDGAEKFNENVREVDVIGYGLLRICTGCAFRMHLDNIERLLLPNDPRKYAGGASTEDAEGFSAHQAVFTPGFKFDAMEVPMLLSQSYVNWLQFMVGPFRAVEILFSHITSYHFPYKSISLSILAVPRTTDTFLSWSRLFSSHAFIPAPNNDTILEFLQEGSDADKQRQAAEKLVLQLRRAPTLENLKFLKGLTYMNIGTMAQTILAKIGNSSTISDNICAEMVSLYDLFVELPPKQQFFRNLNKMTTFRGTVHGEASLSTLLPAFTEHMTLEDRQYYKDVTILPDMKDFGHVIGASILSCPSCAIFLQKLASMSGSPSTFVIRGNHRTISGCSLPAWTPDRYVKAMNTSLGLLLRQDLIALMQEQGDKRKYQ</sequence>
<evidence type="ECO:0000313" key="1">
    <source>
        <dbReference type="EMBL" id="KAF9485821.1"/>
    </source>
</evidence>
<dbReference type="OrthoDB" id="3070940at2759"/>
<dbReference type="EMBL" id="MU155133">
    <property type="protein sequence ID" value="KAF9485821.1"/>
    <property type="molecule type" value="Genomic_DNA"/>
</dbReference>
<comment type="caution">
    <text evidence="1">The sequence shown here is derived from an EMBL/GenBank/DDBJ whole genome shotgun (WGS) entry which is preliminary data.</text>
</comment>
<evidence type="ECO:0000313" key="2">
    <source>
        <dbReference type="Proteomes" id="UP000807469"/>
    </source>
</evidence>
<organism evidence="1 2">
    <name type="scientific">Pholiota conissans</name>
    <dbReference type="NCBI Taxonomy" id="109636"/>
    <lineage>
        <taxon>Eukaryota</taxon>
        <taxon>Fungi</taxon>
        <taxon>Dikarya</taxon>
        <taxon>Basidiomycota</taxon>
        <taxon>Agaricomycotina</taxon>
        <taxon>Agaricomycetes</taxon>
        <taxon>Agaricomycetidae</taxon>
        <taxon>Agaricales</taxon>
        <taxon>Agaricineae</taxon>
        <taxon>Strophariaceae</taxon>
        <taxon>Pholiota</taxon>
    </lineage>
</organism>
<reference evidence="1" key="1">
    <citation type="submission" date="2020-11" db="EMBL/GenBank/DDBJ databases">
        <authorList>
            <consortium name="DOE Joint Genome Institute"/>
            <person name="Ahrendt S."/>
            <person name="Riley R."/>
            <person name="Andreopoulos W."/>
            <person name="Labutti K."/>
            <person name="Pangilinan J."/>
            <person name="Ruiz-Duenas F.J."/>
            <person name="Barrasa J.M."/>
            <person name="Sanchez-Garcia M."/>
            <person name="Camarero S."/>
            <person name="Miyauchi S."/>
            <person name="Serrano A."/>
            <person name="Linde D."/>
            <person name="Babiker R."/>
            <person name="Drula E."/>
            <person name="Ayuso-Fernandez I."/>
            <person name="Pacheco R."/>
            <person name="Padilla G."/>
            <person name="Ferreira P."/>
            <person name="Barriuso J."/>
            <person name="Kellner H."/>
            <person name="Castanera R."/>
            <person name="Alfaro M."/>
            <person name="Ramirez L."/>
            <person name="Pisabarro A.G."/>
            <person name="Kuo A."/>
            <person name="Tritt A."/>
            <person name="Lipzen A."/>
            <person name="He G."/>
            <person name="Yan M."/>
            <person name="Ng V."/>
            <person name="Cullen D."/>
            <person name="Martin F."/>
            <person name="Rosso M.-N."/>
            <person name="Henrissat B."/>
            <person name="Hibbett D."/>
            <person name="Martinez A.T."/>
            <person name="Grigoriev I.V."/>
        </authorList>
    </citation>
    <scope>NUCLEOTIDE SEQUENCE</scope>
    <source>
        <strain evidence="1">CIRM-BRFM 674</strain>
    </source>
</reference>
<keyword evidence="2" id="KW-1185">Reference proteome</keyword>
<name>A0A9P5ZH75_9AGAR</name>
<dbReference type="Proteomes" id="UP000807469">
    <property type="component" value="Unassembled WGS sequence"/>
</dbReference>
<accession>A0A9P5ZH75</accession>
<protein>
    <submittedName>
        <fullName evidence="1">Uncharacterized protein</fullName>
    </submittedName>
</protein>